<dbReference type="KEGG" id="cvn:111099931"/>
<dbReference type="RefSeq" id="XP_022287167.1">
    <property type="nucleotide sequence ID" value="XM_022431459.1"/>
</dbReference>
<dbReference type="Proteomes" id="UP000694844">
    <property type="component" value="Chromosome 6"/>
</dbReference>
<keyword evidence="2" id="KW-1185">Reference proteome</keyword>
<dbReference type="GeneID" id="111099931"/>
<dbReference type="AlphaFoldDB" id="A0A8B8A6S3"/>
<reference evidence="3" key="1">
    <citation type="submission" date="2025-08" db="UniProtKB">
        <authorList>
            <consortium name="RefSeq"/>
        </authorList>
    </citation>
    <scope>IDENTIFICATION</scope>
    <source>
        <tissue evidence="3">Whole sample</tissue>
    </source>
</reference>
<gene>
    <name evidence="3" type="primary">LOC111099931</name>
</gene>
<organism evidence="2 3">
    <name type="scientific">Crassostrea virginica</name>
    <name type="common">Eastern oyster</name>
    <dbReference type="NCBI Taxonomy" id="6565"/>
    <lineage>
        <taxon>Eukaryota</taxon>
        <taxon>Metazoa</taxon>
        <taxon>Spiralia</taxon>
        <taxon>Lophotrochozoa</taxon>
        <taxon>Mollusca</taxon>
        <taxon>Bivalvia</taxon>
        <taxon>Autobranchia</taxon>
        <taxon>Pteriomorphia</taxon>
        <taxon>Ostreida</taxon>
        <taxon>Ostreoidea</taxon>
        <taxon>Ostreidae</taxon>
        <taxon>Crassostrea</taxon>
    </lineage>
</organism>
<evidence type="ECO:0000256" key="1">
    <source>
        <dbReference type="SAM" id="SignalP"/>
    </source>
</evidence>
<evidence type="ECO:0000313" key="2">
    <source>
        <dbReference type="Proteomes" id="UP000694844"/>
    </source>
</evidence>
<protein>
    <submittedName>
        <fullName evidence="3">Uncharacterized protein LOC111099931</fullName>
    </submittedName>
</protein>
<accession>A0A8B8A6S3</accession>
<feature type="chain" id="PRO_5034256691" evidence="1">
    <location>
        <begin position="17"/>
        <end position="283"/>
    </location>
</feature>
<feature type="signal peptide" evidence="1">
    <location>
        <begin position="1"/>
        <end position="16"/>
    </location>
</feature>
<keyword evidence="1" id="KW-0732">Signal</keyword>
<proteinExistence type="predicted"/>
<name>A0A8B8A6S3_CRAVI</name>
<sequence>MLLWILLLTISTNGMGFVEVCPKTSTEKEIASKRLGCKEDQYDNNQYICLPIKEKTKLVEMCLDEIMGFQELGTCLVADLDNLGVIGENCTGFLFGCPENHYKKEDFYQYPACQAINRRLGCYKLDPRCEDVLDPNFGGDKTNGDNENLSVLWSAIFFLIGVHVGFATCCIKHINCCKGNETQKKELVMTSWNPKKRIRKIYDETEDGKMSIISEKDKFFSNPTTKKEKEAIGKILKETFNQSFITEYEDSSPVSVYKQKSNSTLSDSRTHLMDINYLEDIPL</sequence>
<evidence type="ECO:0000313" key="3">
    <source>
        <dbReference type="RefSeq" id="XP_022287167.1"/>
    </source>
</evidence>